<name>A0A7S4JED4_9STRA</name>
<dbReference type="InterPro" id="IPR050352">
    <property type="entry name" value="ABCG_transporters"/>
</dbReference>
<dbReference type="EMBL" id="HBKQ01038135">
    <property type="protein sequence ID" value="CAE2260178.1"/>
    <property type="molecule type" value="Transcribed_RNA"/>
</dbReference>
<gene>
    <name evidence="10" type="ORF">OAUR00152_LOCUS26333</name>
</gene>
<feature type="transmembrane region" description="Helical" evidence="8">
    <location>
        <begin position="381"/>
        <end position="400"/>
    </location>
</feature>
<protein>
    <recommendedName>
        <fullName evidence="9">ABC transporter domain-containing protein</fullName>
    </recommendedName>
</protein>
<organism evidence="10">
    <name type="scientific">Odontella aurita</name>
    <dbReference type="NCBI Taxonomy" id="265563"/>
    <lineage>
        <taxon>Eukaryota</taxon>
        <taxon>Sar</taxon>
        <taxon>Stramenopiles</taxon>
        <taxon>Ochrophyta</taxon>
        <taxon>Bacillariophyta</taxon>
        <taxon>Mediophyceae</taxon>
        <taxon>Biddulphiophycidae</taxon>
        <taxon>Eupodiscales</taxon>
        <taxon>Odontellaceae</taxon>
        <taxon>Odontella</taxon>
    </lineage>
</organism>
<accession>A0A7S4JED4</accession>
<evidence type="ECO:0000256" key="8">
    <source>
        <dbReference type="SAM" id="Phobius"/>
    </source>
</evidence>
<dbReference type="SUPFAM" id="SSF52540">
    <property type="entry name" value="P-loop containing nucleoside triphosphate hydrolases"/>
    <property type="match status" value="1"/>
</dbReference>
<dbReference type="Pfam" id="PF19055">
    <property type="entry name" value="ABC2_membrane_7"/>
    <property type="match status" value="1"/>
</dbReference>
<dbReference type="GO" id="GO:0016020">
    <property type="term" value="C:membrane"/>
    <property type="evidence" value="ECO:0007669"/>
    <property type="project" value="UniProtKB-SubCell"/>
</dbReference>
<dbReference type="InterPro" id="IPR043926">
    <property type="entry name" value="ABCG_dom"/>
</dbReference>
<sequence length="627" mass="69578">MTIEDESFRNEKDKEPAVDVEEAIEKNTGDLDKGNIFQSHLVESFFVSECMEKGLVWNNINMKLLGKKGGQTKLDILKGVWGGAEAGKTTAIMGASGAGKTSLFSTLAGRVSTKGKIVVEGDIYLGGVKIDPCDQENRRLFAYVSQEESLDETSTPREALEFSARLRLPKTLPNEEIKNTVNACLEELGLESVADNVIGGGLKKGLSGGERRRVSIGVELVASPSIIFLDEPTSGLDSYAAMQVMTLLEKVAKAGNIVLFTIHQPSSSLFSQFDRLILLKKGRVMHQGDVSKVGEEFSRLGYPVPANYNPADWIIDLAQTKSIKELEASGFFPGEPAEHLSMINPDEKLNFPDCNHVSMWREFVFLHQREMRKIKRNPMSIIINVCLTSVLSAIFGVIFFDIGRQDRSNYAVIQSQVGAIVNLLICTLMGQSNTALLTFSKDRPVFLREYSTGHYSIFPYFLSKLWSEAINSLAAILAQTLVVYWLMGFQMSFWQLLVVNYALALTATAVVVMIGAYITDPSHVSSFYTLAVVPQFYFSGLFIAIELMPDWVSWAQYLCSLTYASRISFAYEFDGCEPGAAEANCQAVLNANNISVDDVWWYWLALIGLFSLFRLSAVFLLKSKAQY</sequence>
<keyword evidence="7 8" id="KW-0472">Membrane</keyword>
<dbReference type="InterPro" id="IPR003593">
    <property type="entry name" value="AAA+_ATPase"/>
</dbReference>
<dbReference type="Pfam" id="PF01061">
    <property type="entry name" value="ABC2_membrane"/>
    <property type="match status" value="1"/>
</dbReference>
<dbReference type="SMART" id="SM00382">
    <property type="entry name" value="AAA"/>
    <property type="match status" value="1"/>
</dbReference>
<evidence type="ECO:0000259" key="9">
    <source>
        <dbReference type="PROSITE" id="PS50893"/>
    </source>
</evidence>
<keyword evidence="3 8" id="KW-0812">Transmembrane</keyword>
<dbReference type="GO" id="GO:0005524">
    <property type="term" value="F:ATP binding"/>
    <property type="evidence" value="ECO:0007669"/>
    <property type="project" value="UniProtKB-KW"/>
</dbReference>
<feature type="transmembrane region" description="Helical" evidence="8">
    <location>
        <begin position="525"/>
        <end position="545"/>
    </location>
</feature>
<evidence type="ECO:0000256" key="7">
    <source>
        <dbReference type="ARBA" id="ARBA00023136"/>
    </source>
</evidence>
<dbReference type="PROSITE" id="PS00211">
    <property type="entry name" value="ABC_TRANSPORTER_1"/>
    <property type="match status" value="1"/>
</dbReference>
<dbReference type="PANTHER" id="PTHR48041">
    <property type="entry name" value="ABC TRANSPORTER G FAMILY MEMBER 28"/>
    <property type="match status" value="1"/>
</dbReference>
<dbReference type="InterPro" id="IPR027417">
    <property type="entry name" value="P-loop_NTPase"/>
</dbReference>
<dbReference type="GO" id="GO:0140359">
    <property type="term" value="F:ABC-type transporter activity"/>
    <property type="evidence" value="ECO:0007669"/>
    <property type="project" value="InterPro"/>
</dbReference>
<evidence type="ECO:0000256" key="6">
    <source>
        <dbReference type="ARBA" id="ARBA00022989"/>
    </source>
</evidence>
<proteinExistence type="predicted"/>
<keyword evidence="5" id="KW-0067">ATP-binding</keyword>
<dbReference type="GO" id="GO:0016887">
    <property type="term" value="F:ATP hydrolysis activity"/>
    <property type="evidence" value="ECO:0007669"/>
    <property type="project" value="InterPro"/>
</dbReference>
<dbReference type="InterPro" id="IPR013525">
    <property type="entry name" value="ABC2_TM"/>
</dbReference>
<dbReference type="InterPro" id="IPR017871">
    <property type="entry name" value="ABC_transporter-like_CS"/>
</dbReference>
<dbReference type="PANTHER" id="PTHR48041:SF139">
    <property type="entry name" value="PROTEIN SCARLET"/>
    <property type="match status" value="1"/>
</dbReference>
<keyword evidence="4" id="KW-0547">Nucleotide-binding</keyword>
<feature type="transmembrane region" description="Helical" evidence="8">
    <location>
        <begin position="420"/>
        <end position="439"/>
    </location>
</feature>
<evidence type="ECO:0000256" key="3">
    <source>
        <dbReference type="ARBA" id="ARBA00022692"/>
    </source>
</evidence>
<keyword evidence="2" id="KW-0813">Transport</keyword>
<dbReference type="Gene3D" id="3.40.50.300">
    <property type="entry name" value="P-loop containing nucleotide triphosphate hydrolases"/>
    <property type="match status" value="1"/>
</dbReference>
<comment type="subcellular location">
    <subcellularLocation>
        <location evidence="1">Membrane</location>
        <topology evidence="1">Multi-pass membrane protein</topology>
    </subcellularLocation>
</comment>
<evidence type="ECO:0000256" key="1">
    <source>
        <dbReference type="ARBA" id="ARBA00004141"/>
    </source>
</evidence>
<feature type="domain" description="ABC transporter" evidence="9">
    <location>
        <begin position="60"/>
        <end position="306"/>
    </location>
</feature>
<evidence type="ECO:0000313" key="10">
    <source>
        <dbReference type="EMBL" id="CAE2260178.1"/>
    </source>
</evidence>
<dbReference type="AlphaFoldDB" id="A0A7S4JED4"/>
<reference evidence="10" key="1">
    <citation type="submission" date="2021-01" db="EMBL/GenBank/DDBJ databases">
        <authorList>
            <person name="Corre E."/>
            <person name="Pelletier E."/>
            <person name="Niang G."/>
            <person name="Scheremetjew M."/>
            <person name="Finn R."/>
            <person name="Kale V."/>
            <person name="Holt S."/>
            <person name="Cochrane G."/>
            <person name="Meng A."/>
            <person name="Brown T."/>
            <person name="Cohen L."/>
        </authorList>
    </citation>
    <scope>NUCLEOTIDE SEQUENCE</scope>
    <source>
        <strain evidence="10">Isolate 1302-5</strain>
    </source>
</reference>
<keyword evidence="6 8" id="KW-1133">Transmembrane helix</keyword>
<feature type="transmembrane region" description="Helical" evidence="8">
    <location>
        <begin position="493"/>
        <end position="518"/>
    </location>
</feature>
<evidence type="ECO:0000256" key="5">
    <source>
        <dbReference type="ARBA" id="ARBA00022840"/>
    </source>
</evidence>
<feature type="transmembrane region" description="Helical" evidence="8">
    <location>
        <begin position="469"/>
        <end position="487"/>
    </location>
</feature>
<feature type="transmembrane region" description="Helical" evidence="8">
    <location>
        <begin position="600"/>
        <end position="621"/>
    </location>
</feature>
<dbReference type="PROSITE" id="PS50893">
    <property type="entry name" value="ABC_TRANSPORTER_2"/>
    <property type="match status" value="1"/>
</dbReference>
<evidence type="ECO:0000256" key="4">
    <source>
        <dbReference type="ARBA" id="ARBA00022741"/>
    </source>
</evidence>
<dbReference type="Pfam" id="PF00005">
    <property type="entry name" value="ABC_tran"/>
    <property type="match status" value="1"/>
</dbReference>
<evidence type="ECO:0000256" key="2">
    <source>
        <dbReference type="ARBA" id="ARBA00022448"/>
    </source>
</evidence>
<dbReference type="InterPro" id="IPR003439">
    <property type="entry name" value="ABC_transporter-like_ATP-bd"/>
</dbReference>